<evidence type="ECO:0000256" key="5">
    <source>
        <dbReference type="ARBA" id="ARBA00023136"/>
    </source>
</evidence>
<evidence type="ECO:0000256" key="3">
    <source>
        <dbReference type="ARBA" id="ARBA00022692"/>
    </source>
</evidence>
<dbReference type="Pfam" id="PF07690">
    <property type="entry name" value="MFS_1"/>
    <property type="match status" value="1"/>
</dbReference>
<feature type="transmembrane region" description="Helical" evidence="6">
    <location>
        <begin position="436"/>
        <end position="453"/>
    </location>
</feature>
<evidence type="ECO:0000256" key="1">
    <source>
        <dbReference type="ARBA" id="ARBA00004141"/>
    </source>
</evidence>
<accession>A0A0D2HBF4</accession>
<keyword evidence="5 6" id="KW-0472">Membrane</keyword>
<dbReference type="RefSeq" id="XP_016617217.1">
    <property type="nucleotide sequence ID" value="XM_016766919.1"/>
</dbReference>
<feature type="transmembrane region" description="Helical" evidence="6">
    <location>
        <begin position="372"/>
        <end position="392"/>
    </location>
</feature>
<dbReference type="InterPro" id="IPR036259">
    <property type="entry name" value="MFS_trans_sf"/>
</dbReference>
<keyword evidence="4 6" id="KW-1133">Transmembrane helix</keyword>
<dbReference type="Gene3D" id="1.20.1250.20">
    <property type="entry name" value="MFS general substrate transporter like domains"/>
    <property type="match status" value="2"/>
</dbReference>
<dbReference type="GeneID" id="27702123"/>
<dbReference type="Proteomes" id="UP000053789">
    <property type="component" value="Unassembled WGS sequence"/>
</dbReference>
<feature type="transmembrane region" description="Helical" evidence="6">
    <location>
        <begin position="113"/>
        <end position="131"/>
    </location>
</feature>
<evidence type="ECO:0000313" key="7">
    <source>
        <dbReference type="EMBL" id="KIW90548.1"/>
    </source>
</evidence>
<keyword evidence="8" id="KW-1185">Reference proteome</keyword>
<evidence type="ECO:0000256" key="4">
    <source>
        <dbReference type="ARBA" id="ARBA00022989"/>
    </source>
</evidence>
<feature type="transmembrane region" description="Helical" evidence="6">
    <location>
        <begin position="305"/>
        <end position="328"/>
    </location>
</feature>
<dbReference type="VEuPathDB" id="FungiDB:Z519_09195"/>
<sequence>MAELKASEAWIDTARKSTDKTPQELKAQEQYYANTEIQEHQHVLDTEDARDAERKYMKKLNLIVLPTISALYFFEYLDRGNIANAKLLGIDKGHDTPDNGVGPGTQELSSTQWQTVIMIFYVGLILFQVPGCIGYRVFPPSKWIAFGVCGWCAVCVLQTVAFNWAALLVCRVFLGVFEGLFGTGIVYYLSIWYHRDELGIRVFWFLGPTAIAGQEYTNAQSFWRLLTIGHIQSSVQQWKLLFIIEGIPGFCLGLFCLYWLPDRPTKNSRFKGILQKVALARYWRETTDQNPGISKKHFMLALTDWRLYVQAAIYVPTAALLSSISGFLPSIVRSLGYKATTSANLMTVPPYACAFALMYVTSWLSDRYRSRGIPIFILSSTAAVMYACLANLDNNHLSAKYGCMCIAVACVYATYPPSHAWAANNFGNETKRAVGMGAYTAMGNLGSIAGSFFYPSTDAPQYRKGHYLCFAMSIATAVITLANTMTLHRINRQRDRQYGTPQKGQSIDVSEDADANPMFRYMI</sequence>
<feature type="transmembrane region" description="Helical" evidence="6">
    <location>
        <begin position="237"/>
        <end position="260"/>
    </location>
</feature>
<dbReference type="InterPro" id="IPR011701">
    <property type="entry name" value="MFS"/>
</dbReference>
<dbReference type="EMBL" id="KN846993">
    <property type="protein sequence ID" value="KIW90548.1"/>
    <property type="molecule type" value="Genomic_DNA"/>
</dbReference>
<dbReference type="SUPFAM" id="SSF103473">
    <property type="entry name" value="MFS general substrate transporter"/>
    <property type="match status" value="1"/>
</dbReference>
<dbReference type="HOGENOM" id="CLU_001265_0_1_1"/>
<keyword evidence="2" id="KW-0813">Transport</keyword>
<protein>
    <recommendedName>
        <fullName evidence="9">Major facilitator superfamily (MFS) profile domain-containing protein</fullName>
    </recommendedName>
</protein>
<dbReference type="GO" id="GO:0022857">
    <property type="term" value="F:transmembrane transporter activity"/>
    <property type="evidence" value="ECO:0007669"/>
    <property type="project" value="InterPro"/>
</dbReference>
<feature type="transmembrane region" description="Helical" evidence="6">
    <location>
        <begin position="348"/>
        <end position="365"/>
    </location>
</feature>
<dbReference type="PANTHER" id="PTHR43791:SF36">
    <property type="entry name" value="TRANSPORTER, PUTATIVE (AFU_ORTHOLOGUE AFUA_6G08340)-RELATED"/>
    <property type="match status" value="1"/>
</dbReference>
<organism evidence="7 8">
    <name type="scientific">Cladophialophora bantiana (strain ATCC 10958 / CBS 173.52 / CDC B-1940 / NIH 8579)</name>
    <name type="common">Xylohypha bantiana</name>
    <dbReference type="NCBI Taxonomy" id="1442370"/>
    <lineage>
        <taxon>Eukaryota</taxon>
        <taxon>Fungi</taxon>
        <taxon>Dikarya</taxon>
        <taxon>Ascomycota</taxon>
        <taxon>Pezizomycotina</taxon>
        <taxon>Eurotiomycetes</taxon>
        <taxon>Chaetothyriomycetidae</taxon>
        <taxon>Chaetothyriales</taxon>
        <taxon>Herpotrichiellaceae</taxon>
        <taxon>Cladophialophora</taxon>
    </lineage>
</organism>
<keyword evidence="3 6" id="KW-0812">Transmembrane</keyword>
<name>A0A0D2HBF4_CLAB1</name>
<feature type="transmembrane region" description="Helical" evidence="6">
    <location>
        <begin position="143"/>
        <end position="166"/>
    </location>
</feature>
<dbReference type="OrthoDB" id="2985014at2759"/>
<dbReference type="AlphaFoldDB" id="A0A0D2HBF4"/>
<evidence type="ECO:0000256" key="2">
    <source>
        <dbReference type="ARBA" id="ARBA00022448"/>
    </source>
</evidence>
<dbReference type="GO" id="GO:0016020">
    <property type="term" value="C:membrane"/>
    <property type="evidence" value="ECO:0007669"/>
    <property type="project" value="UniProtKB-SubCell"/>
</dbReference>
<dbReference type="PANTHER" id="PTHR43791">
    <property type="entry name" value="PERMEASE-RELATED"/>
    <property type="match status" value="1"/>
</dbReference>
<feature type="transmembrane region" description="Helical" evidence="6">
    <location>
        <begin position="465"/>
        <end position="487"/>
    </location>
</feature>
<evidence type="ECO:0000313" key="8">
    <source>
        <dbReference type="Proteomes" id="UP000053789"/>
    </source>
</evidence>
<proteinExistence type="predicted"/>
<reference evidence="7" key="1">
    <citation type="submission" date="2015-01" db="EMBL/GenBank/DDBJ databases">
        <title>The Genome Sequence of Cladophialophora bantiana CBS 173.52.</title>
        <authorList>
            <consortium name="The Broad Institute Genomics Platform"/>
            <person name="Cuomo C."/>
            <person name="de Hoog S."/>
            <person name="Gorbushina A."/>
            <person name="Stielow B."/>
            <person name="Teixiera M."/>
            <person name="Abouelleil A."/>
            <person name="Chapman S.B."/>
            <person name="Priest M."/>
            <person name="Young S.K."/>
            <person name="Wortman J."/>
            <person name="Nusbaum C."/>
            <person name="Birren B."/>
        </authorList>
    </citation>
    <scope>NUCLEOTIDE SEQUENCE [LARGE SCALE GENOMIC DNA]</scope>
    <source>
        <strain evidence="7">CBS 173.52</strain>
    </source>
</reference>
<feature type="transmembrane region" description="Helical" evidence="6">
    <location>
        <begin position="172"/>
        <end position="191"/>
    </location>
</feature>
<evidence type="ECO:0000256" key="6">
    <source>
        <dbReference type="SAM" id="Phobius"/>
    </source>
</evidence>
<evidence type="ECO:0008006" key="9">
    <source>
        <dbReference type="Google" id="ProtNLM"/>
    </source>
</evidence>
<gene>
    <name evidence="7" type="ORF">Z519_09195</name>
</gene>
<feature type="transmembrane region" description="Helical" evidence="6">
    <location>
        <begin position="60"/>
        <end position="77"/>
    </location>
</feature>
<dbReference type="FunFam" id="1.20.1250.20:FF:000013">
    <property type="entry name" value="MFS general substrate transporter"/>
    <property type="match status" value="1"/>
</dbReference>
<comment type="subcellular location">
    <subcellularLocation>
        <location evidence="1">Membrane</location>
        <topology evidence="1">Multi-pass membrane protein</topology>
    </subcellularLocation>
</comment>